<organism evidence="4 5">
    <name type="scientific">Corallincola spongiicola</name>
    <dbReference type="NCBI Taxonomy" id="2520508"/>
    <lineage>
        <taxon>Bacteria</taxon>
        <taxon>Pseudomonadati</taxon>
        <taxon>Pseudomonadota</taxon>
        <taxon>Gammaproteobacteria</taxon>
        <taxon>Alteromonadales</taxon>
        <taxon>Psychromonadaceae</taxon>
        <taxon>Corallincola</taxon>
    </lineage>
</organism>
<feature type="transmembrane region" description="Helical" evidence="1">
    <location>
        <begin position="7"/>
        <end position="25"/>
    </location>
</feature>
<dbReference type="InterPro" id="IPR050879">
    <property type="entry name" value="Acyltransferase_3"/>
</dbReference>
<evidence type="ECO:0000313" key="4">
    <source>
        <dbReference type="EMBL" id="TAA47260.1"/>
    </source>
</evidence>
<feature type="transmembrane region" description="Helical" evidence="1">
    <location>
        <begin position="72"/>
        <end position="91"/>
    </location>
</feature>
<protein>
    <submittedName>
        <fullName evidence="4">Acyltransferase</fullName>
    </submittedName>
</protein>
<keyword evidence="5" id="KW-1185">Reference proteome</keyword>
<evidence type="ECO:0000313" key="5">
    <source>
        <dbReference type="Proteomes" id="UP000292544"/>
    </source>
</evidence>
<feature type="transmembrane region" description="Helical" evidence="1">
    <location>
        <begin position="165"/>
        <end position="183"/>
    </location>
</feature>
<feature type="domain" description="Acyltransferase 3" evidence="2">
    <location>
        <begin position="5"/>
        <end position="314"/>
    </location>
</feature>
<dbReference type="Pfam" id="PF19040">
    <property type="entry name" value="SGNH"/>
    <property type="match status" value="1"/>
</dbReference>
<keyword evidence="4" id="KW-0808">Transferase</keyword>
<dbReference type="GO" id="GO:0016746">
    <property type="term" value="F:acyltransferase activity"/>
    <property type="evidence" value="ECO:0007669"/>
    <property type="project" value="UniProtKB-KW"/>
</dbReference>
<feature type="transmembrane region" description="Helical" evidence="1">
    <location>
        <begin position="301"/>
        <end position="320"/>
    </location>
</feature>
<dbReference type="InterPro" id="IPR043968">
    <property type="entry name" value="SGNH"/>
</dbReference>
<dbReference type="InterPro" id="IPR002656">
    <property type="entry name" value="Acyl_transf_3_dom"/>
</dbReference>
<feature type="transmembrane region" description="Helical" evidence="1">
    <location>
        <begin position="141"/>
        <end position="158"/>
    </location>
</feature>
<dbReference type="Proteomes" id="UP000292544">
    <property type="component" value="Unassembled WGS sequence"/>
</dbReference>
<feature type="domain" description="SGNH" evidence="3">
    <location>
        <begin position="399"/>
        <end position="607"/>
    </location>
</feature>
<dbReference type="PANTHER" id="PTHR23028">
    <property type="entry name" value="ACETYLTRANSFERASE"/>
    <property type="match status" value="1"/>
</dbReference>
<feature type="transmembrane region" description="Helical" evidence="1">
    <location>
        <begin position="189"/>
        <end position="208"/>
    </location>
</feature>
<comment type="caution">
    <text evidence="4">The sequence shown here is derived from an EMBL/GenBank/DDBJ whole genome shotgun (WGS) entry which is preliminary data.</text>
</comment>
<dbReference type="PANTHER" id="PTHR23028:SF53">
    <property type="entry name" value="ACYL_TRANSF_3 DOMAIN-CONTAINING PROTEIN"/>
    <property type="match status" value="1"/>
</dbReference>
<feature type="transmembrane region" description="Helical" evidence="1">
    <location>
        <begin position="220"/>
        <end position="236"/>
    </location>
</feature>
<evidence type="ECO:0000256" key="1">
    <source>
        <dbReference type="SAM" id="Phobius"/>
    </source>
</evidence>
<evidence type="ECO:0000259" key="3">
    <source>
        <dbReference type="Pfam" id="PF19040"/>
    </source>
</evidence>
<name>A0ABY1WRA5_9GAMM</name>
<feature type="transmembrane region" description="Helical" evidence="1">
    <location>
        <begin position="332"/>
        <end position="353"/>
    </location>
</feature>
<feature type="transmembrane region" description="Helical" evidence="1">
    <location>
        <begin position="31"/>
        <end position="51"/>
    </location>
</feature>
<keyword evidence="1" id="KW-0472">Membrane</keyword>
<sequence>MRFRKDINGLRAIAVIAVVLFHFNASWMPGGFAGVDVFFVISGFLMTGIIFRGFEQENFSILKFYVARANRIIPALAVLCLVLLVFGWFYLTPLDYKALGKHVGSSMSFLSNIIYWRESGYFDATSHEKWLLHTWSLSAEWQFYIIYPLVLVAMRKFMSLKAMKATILVGTVLGFIFCVIVTYKWPNSAYYLLPTRAWEMMIGGVAYLYPLKFAENRKKAFEWFGLTLIILSYIFISKENLWPGYLALIPVLGAFLLVQAQRNDSAVTGNVLFQLLGKWSYSIYLWHWPLVVLSNYYSIESAIFLIIFSVFIGFLSYRFVESNFVNNNSVNWISIGKPLIICLFVIFFSTLPFNDVYLNKFENDGFFDKNVDIRNDWFYPKESETIKGVDINFVEGVGKENVLFLGDSLIQQYYILTKERSVKNNLFFLTESGCFPVSGFKYRGGHDCHNFMWLEKIINEVNFSKVVVTGNLDQYLLRNDNFIERHDGFLVSLDTIDGKEELRRRIIELFNILSEKTDKAYYIFPTPKGDMYDYDYLGRLELLGNGSKDIAFPKNNNVEYKEFIIPILNEFDVEIIDPQQFLCKPNCSPFYNGYRLTHRDSSHLSASYVAKEVHYLDFLISN</sequence>
<keyword evidence="1" id="KW-0812">Transmembrane</keyword>
<reference evidence="5" key="1">
    <citation type="submission" date="2019-02" db="EMBL/GenBank/DDBJ databases">
        <title>Draft genome sequence of Muricauda sp. 176CP4-71.</title>
        <authorList>
            <person name="Park J.-S."/>
        </authorList>
    </citation>
    <scope>NUCLEOTIDE SEQUENCE [LARGE SCALE GENOMIC DNA]</scope>
    <source>
        <strain evidence="5">176GS2-150</strain>
    </source>
</reference>
<accession>A0ABY1WRA5</accession>
<evidence type="ECO:0000259" key="2">
    <source>
        <dbReference type="Pfam" id="PF01757"/>
    </source>
</evidence>
<dbReference type="Pfam" id="PF01757">
    <property type="entry name" value="Acyl_transf_3"/>
    <property type="match status" value="1"/>
</dbReference>
<dbReference type="EMBL" id="SHLY01000002">
    <property type="protein sequence ID" value="TAA47260.1"/>
    <property type="molecule type" value="Genomic_DNA"/>
</dbReference>
<keyword evidence="4" id="KW-0012">Acyltransferase</keyword>
<gene>
    <name evidence="4" type="ORF">EXY25_08475</name>
</gene>
<feature type="transmembrane region" description="Helical" evidence="1">
    <location>
        <begin position="242"/>
        <end position="259"/>
    </location>
</feature>
<keyword evidence="1" id="KW-1133">Transmembrane helix</keyword>
<feature type="transmembrane region" description="Helical" evidence="1">
    <location>
        <begin position="271"/>
        <end position="289"/>
    </location>
</feature>
<dbReference type="RefSeq" id="WP_130566415.1">
    <property type="nucleotide sequence ID" value="NZ_SHLY01000002.1"/>
</dbReference>
<proteinExistence type="predicted"/>